<dbReference type="CDD" id="cd21109">
    <property type="entry name" value="SPASM"/>
    <property type="match status" value="1"/>
</dbReference>
<reference evidence="7 8" key="2">
    <citation type="submission" date="2018-12" db="EMBL/GenBank/DDBJ databases">
        <title>Simiduia agarivorans gen. nov., sp. nov., a marine, agarolytic bacterium isolated from shallow coastal water from Keelung, Taiwan.</title>
        <authorList>
            <person name="Shieh W.Y."/>
        </authorList>
    </citation>
    <scope>NUCLEOTIDE SEQUENCE [LARGE SCALE GENOMIC DNA]</scope>
    <source>
        <strain evidence="7 8">GTF-13</strain>
    </source>
</reference>
<dbReference type="InterPro" id="IPR007197">
    <property type="entry name" value="rSAM"/>
</dbReference>
<dbReference type="PANTHER" id="PTHR11228:SF34">
    <property type="entry name" value="TUNGSTEN-CONTAINING ALDEHYDE FERREDOXIN OXIDOREDUCTASE COFACTOR MODIFYING PROTEIN"/>
    <property type="match status" value="1"/>
</dbReference>
<dbReference type="Pfam" id="PF13186">
    <property type="entry name" value="SPASM"/>
    <property type="match status" value="1"/>
</dbReference>
<comment type="cofactor">
    <cofactor evidence="1">
        <name>[4Fe-4S] cluster</name>
        <dbReference type="ChEBI" id="CHEBI:49883"/>
    </cofactor>
</comment>
<dbReference type="GO" id="GO:0051536">
    <property type="term" value="F:iron-sulfur cluster binding"/>
    <property type="evidence" value="ECO:0007669"/>
    <property type="project" value="UniProtKB-KW"/>
</dbReference>
<dbReference type="InterPro" id="IPR050377">
    <property type="entry name" value="Radical_SAM_PqqE_MftC-like"/>
</dbReference>
<dbReference type="Proteomes" id="UP000280792">
    <property type="component" value="Unassembled WGS sequence"/>
</dbReference>
<dbReference type="SFLD" id="SFLDG01067">
    <property type="entry name" value="SPASM/twitch_domain_containing"/>
    <property type="match status" value="1"/>
</dbReference>
<dbReference type="InterPro" id="IPR023885">
    <property type="entry name" value="4Fe4S-binding_SPASM_dom"/>
</dbReference>
<keyword evidence="5" id="KW-0411">Iron-sulfur</keyword>
<dbReference type="PANTHER" id="PTHR11228">
    <property type="entry name" value="RADICAL SAM DOMAIN PROTEIN"/>
    <property type="match status" value="1"/>
</dbReference>
<gene>
    <name evidence="7" type="ORF">D0544_02605</name>
</gene>
<keyword evidence="8" id="KW-1185">Reference proteome</keyword>
<dbReference type="EMBL" id="QWEZ01000001">
    <property type="protein sequence ID" value="RRJ84029.1"/>
    <property type="molecule type" value="Genomic_DNA"/>
</dbReference>
<evidence type="ECO:0000259" key="6">
    <source>
        <dbReference type="PROSITE" id="PS51918"/>
    </source>
</evidence>
<evidence type="ECO:0000256" key="1">
    <source>
        <dbReference type="ARBA" id="ARBA00001966"/>
    </source>
</evidence>
<dbReference type="CDD" id="cd01335">
    <property type="entry name" value="Radical_SAM"/>
    <property type="match status" value="1"/>
</dbReference>
<evidence type="ECO:0000313" key="7">
    <source>
        <dbReference type="EMBL" id="RRJ84029.1"/>
    </source>
</evidence>
<dbReference type="PROSITE" id="PS51918">
    <property type="entry name" value="RADICAL_SAM"/>
    <property type="match status" value="1"/>
</dbReference>
<evidence type="ECO:0000256" key="3">
    <source>
        <dbReference type="ARBA" id="ARBA00022723"/>
    </source>
</evidence>
<sequence>MSNYRLTANIEWTSKCNAKCAMCPRHVIDRPKLMTREIYRAMMSRLEQRDLVRAIVAGFGEPTTHPLFMEFVEGTRDHPVHFDMVSNGERLDAEKVRHLDGALGMVMVSFSSIDPDVYKSVHTNLDQQRVMENLKFAQRELKQTHLSVSLTPMPECLDTLPETIEWFHQQGITDLRMSPNFYNRAGSIEEQDIQTRTLRQIIERYKLKALDLDFVPGAMDVVKQLRSNKFNCIPRNSSMFITSDGNYLYCYNDMSHHHSLGNVREMSVREAIERRELTGVRGELCDQCNMRGRYQGVELAQMAAKYMGSRLIAAVG</sequence>
<evidence type="ECO:0000313" key="8">
    <source>
        <dbReference type="Proteomes" id="UP000280792"/>
    </source>
</evidence>
<dbReference type="InterPro" id="IPR013785">
    <property type="entry name" value="Aldolase_TIM"/>
</dbReference>
<name>A0A3P3VR75_9GAMM</name>
<protein>
    <submittedName>
        <fullName evidence="7">Radical SAM protein</fullName>
    </submittedName>
</protein>
<dbReference type="SFLD" id="SFLDS00029">
    <property type="entry name" value="Radical_SAM"/>
    <property type="match status" value="1"/>
</dbReference>
<organism evidence="7 8">
    <name type="scientific">Aestuariirhabdus litorea</name>
    <dbReference type="NCBI Taxonomy" id="2528527"/>
    <lineage>
        <taxon>Bacteria</taxon>
        <taxon>Pseudomonadati</taxon>
        <taxon>Pseudomonadota</taxon>
        <taxon>Gammaproteobacteria</taxon>
        <taxon>Oceanospirillales</taxon>
        <taxon>Aestuariirhabdaceae</taxon>
        <taxon>Aestuariirhabdus</taxon>
    </lineage>
</organism>
<evidence type="ECO:0000256" key="4">
    <source>
        <dbReference type="ARBA" id="ARBA00023004"/>
    </source>
</evidence>
<keyword evidence="2" id="KW-0949">S-adenosyl-L-methionine</keyword>
<comment type="caution">
    <text evidence="7">The sequence shown here is derived from an EMBL/GenBank/DDBJ whole genome shotgun (WGS) entry which is preliminary data.</text>
</comment>
<dbReference type="GO" id="GO:0046872">
    <property type="term" value="F:metal ion binding"/>
    <property type="evidence" value="ECO:0007669"/>
    <property type="project" value="UniProtKB-KW"/>
</dbReference>
<dbReference type="GO" id="GO:0003824">
    <property type="term" value="F:catalytic activity"/>
    <property type="evidence" value="ECO:0007669"/>
    <property type="project" value="InterPro"/>
</dbReference>
<dbReference type="AlphaFoldDB" id="A0A3P3VR75"/>
<feature type="domain" description="Radical SAM core" evidence="6">
    <location>
        <begin position="2"/>
        <end position="211"/>
    </location>
</feature>
<dbReference type="SUPFAM" id="SSF102114">
    <property type="entry name" value="Radical SAM enzymes"/>
    <property type="match status" value="1"/>
</dbReference>
<dbReference type="Gene3D" id="3.20.20.70">
    <property type="entry name" value="Aldolase class I"/>
    <property type="match status" value="1"/>
</dbReference>
<accession>A0A3P3VR75</accession>
<evidence type="ECO:0000256" key="2">
    <source>
        <dbReference type="ARBA" id="ARBA00022691"/>
    </source>
</evidence>
<proteinExistence type="predicted"/>
<dbReference type="InterPro" id="IPR058240">
    <property type="entry name" value="rSAM_sf"/>
</dbReference>
<keyword evidence="4" id="KW-0408">Iron</keyword>
<dbReference type="RefSeq" id="WP_125014455.1">
    <property type="nucleotide sequence ID" value="NZ_QWEZ01000001.1"/>
</dbReference>
<reference evidence="7 8" key="1">
    <citation type="submission" date="2018-08" db="EMBL/GenBank/DDBJ databases">
        <authorList>
            <person name="Khan S.A."/>
        </authorList>
    </citation>
    <scope>NUCLEOTIDE SEQUENCE [LARGE SCALE GENOMIC DNA]</scope>
    <source>
        <strain evidence="7 8">GTF-13</strain>
    </source>
</reference>
<evidence type="ECO:0000256" key="5">
    <source>
        <dbReference type="ARBA" id="ARBA00023014"/>
    </source>
</evidence>
<dbReference type="Pfam" id="PF04055">
    <property type="entry name" value="Radical_SAM"/>
    <property type="match status" value="1"/>
</dbReference>
<keyword evidence="3" id="KW-0479">Metal-binding</keyword>